<feature type="signal peptide" evidence="1">
    <location>
        <begin position="1"/>
        <end position="22"/>
    </location>
</feature>
<gene>
    <name evidence="2" type="ORF">DU506_01580</name>
</gene>
<evidence type="ECO:0000313" key="2">
    <source>
        <dbReference type="EMBL" id="RCV93876.1"/>
    </source>
</evidence>
<dbReference type="RefSeq" id="WP_114485204.1">
    <property type="nucleotide sequence ID" value="NZ_CBCSHM010000001.1"/>
</dbReference>
<organism evidence="2 3">
    <name type="scientific">Vreelandella rituensis</name>
    <dbReference type="NCBI Taxonomy" id="2282306"/>
    <lineage>
        <taxon>Bacteria</taxon>
        <taxon>Pseudomonadati</taxon>
        <taxon>Pseudomonadota</taxon>
        <taxon>Gammaproteobacteria</taxon>
        <taxon>Oceanospirillales</taxon>
        <taxon>Halomonadaceae</taxon>
        <taxon>Vreelandella</taxon>
    </lineage>
</organism>
<comment type="caution">
    <text evidence="2">The sequence shown here is derived from an EMBL/GenBank/DDBJ whole genome shotgun (WGS) entry which is preliminary data.</text>
</comment>
<evidence type="ECO:0000313" key="3">
    <source>
        <dbReference type="Proteomes" id="UP000253204"/>
    </source>
</evidence>
<evidence type="ECO:0008006" key="4">
    <source>
        <dbReference type="Google" id="ProtNLM"/>
    </source>
</evidence>
<protein>
    <recommendedName>
        <fullName evidence="4">Toxin co-regulated pilus biosynthesis protein Q C-terminal domain-containing protein</fullName>
    </recommendedName>
</protein>
<evidence type="ECO:0000256" key="1">
    <source>
        <dbReference type="SAM" id="SignalP"/>
    </source>
</evidence>
<dbReference type="Proteomes" id="UP000253204">
    <property type="component" value="Unassembled WGS sequence"/>
</dbReference>
<feature type="chain" id="PRO_5017018883" description="Toxin co-regulated pilus biosynthesis protein Q C-terminal domain-containing protein" evidence="1">
    <location>
        <begin position="23"/>
        <end position="124"/>
    </location>
</feature>
<dbReference type="AlphaFoldDB" id="A0A368UB20"/>
<keyword evidence="3" id="KW-1185">Reference proteome</keyword>
<keyword evidence="1" id="KW-0732">Signal</keyword>
<reference evidence="2 3" key="1">
    <citation type="submission" date="2018-07" db="EMBL/GenBank/DDBJ databases">
        <title>Halomonas rutogse sp. nov., isolated from Lake TangqianCo on Tibetan Plateau.</title>
        <authorList>
            <person name="Lu H."/>
            <person name="Xing P."/>
            <person name="Wu Q."/>
        </authorList>
    </citation>
    <scope>NUCLEOTIDE SEQUENCE [LARGE SCALE GENOMIC DNA]</scope>
    <source>
        <strain evidence="2 3">TQ8S</strain>
    </source>
</reference>
<dbReference type="EMBL" id="QPIJ01000001">
    <property type="protein sequence ID" value="RCV93876.1"/>
    <property type="molecule type" value="Genomic_DNA"/>
</dbReference>
<sequence>MHKRVCSSLAVITLMFTSASHAAAVPAIDAVDTIRFEDSRHYDVRQGWLSESVKTMAAQAGYSTLIWTPDPEGKLDFNIPQSFRLKAPSAVSALTQLMEPYPVRLCLYTGNGVAQVLPQGEPCL</sequence>
<proteinExistence type="predicted"/>
<accession>A0A368UB20</accession>
<name>A0A368UB20_9GAMM</name>